<dbReference type="Gene3D" id="3.40.50.1820">
    <property type="entry name" value="alpha/beta hydrolase"/>
    <property type="match status" value="1"/>
</dbReference>
<dbReference type="PANTHER" id="PTHR35602:SF3">
    <property type="entry name" value="ESTERASE YQIA"/>
    <property type="match status" value="1"/>
</dbReference>
<dbReference type="EMBL" id="JACBGI020000001">
    <property type="protein sequence ID" value="MBF6056853.1"/>
    <property type="molecule type" value="Genomic_DNA"/>
</dbReference>
<protein>
    <recommendedName>
        <fullName evidence="3">Esterase YqiA</fullName>
    </recommendedName>
</protein>
<dbReference type="PANTHER" id="PTHR35602">
    <property type="entry name" value="ESTERASE YQIA-RELATED"/>
    <property type="match status" value="1"/>
</dbReference>
<evidence type="ECO:0008006" key="3">
    <source>
        <dbReference type="Google" id="ProtNLM"/>
    </source>
</evidence>
<name>A0ABS0BSM5_9GAMM</name>
<dbReference type="SUPFAM" id="SSF53474">
    <property type="entry name" value="alpha/beta-Hydrolases"/>
    <property type="match status" value="1"/>
</dbReference>
<reference evidence="1 2" key="1">
    <citation type="submission" date="2020-11" db="EMBL/GenBank/DDBJ databases">
        <title>Sulfur oxidizing isolate from Hospital Hole Sinkhole.</title>
        <authorList>
            <person name="Scott K.M."/>
        </authorList>
    </citation>
    <scope>NUCLEOTIDE SEQUENCE [LARGE SCALE GENOMIC DNA]</scope>
    <source>
        <strain evidence="1 2">HH1</strain>
    </source>
</reference>
<organism evidence="1 2">
    <name type="scientific">Thiomicrorhabdus heinhorstiae</name>
    <dbReference type="NCBI Taxonomy" id="2748010"/>
    <lineage>
        <taxon>Bacteria</taxon>
        <taxon>Pseudomonadati</taxon>
        <taxon>Pseudomonadota</taxon>
        <taxon>Gammaproteobacteria</taxon>
        <taxon>Thiotrichales</taxon>
        <taxon>Piscirickettsiaceae</taxon>
        <taxon>Thiomicrorhabdus</taxon>
    </lineage>
</organism>
<accession>A0ABS0BSM5</accession>
<dbReference type="InterPro" id="IPR008886">
    <property type="entry name" value="UPF0227/Esterase_YqiA"/>
</dbReference>
<evidence type="ECO:0000313" key="1">
    <source>
        <dbReference type="EMBL" id="MBF6056853.1"/>
    </source>
</evidence>
<evidence type="ECO:0000313" key="2">
    <source>
        <dbReference type="Proteomes" id="UP001193680"/>
    </source>
</evidence>
<sequence length="208" mass="23774">MQRVVCLYLHGFLSSGNSFKAKWLKQHCLQDRTFNIIDFRTPSYTLLSPEKSVAEIEHELQTLKSDYPEAQIILIGSSMGGFYVQYLAHRHKLPYAMINPALHPQGLFPKYLGKHFNPHSGETIRIDHTYLEALKNYDISVPDEELCSLMAVDLGDEVVNIQAAIEKYRAKEKCHSLAAFEGGDHAFQHLEAFCDEFRLFVENLLSVN</sequence>
<dbReference type="Pfam" id="PF05728">
    <property type="entry name" value="UPF0227"/>
    <property type="match status" value="1"/>
</dbReference>
<keyword evidence="2" id="KW-1185">Reference proteome</keyword>
<comment type="caution">
    <text evidence="1">The sequence shown here is derived from an EMBL/GenBank/DDBJ whole genome shotgun (WGS) entry which is preliminary data.</text>
</comment>
<dbReference type="InterPro" id="IPR029058">
    <property type="entry name" value="AB_hydrolase_fold"/>
</dbReference>
<dbReference type="RefSeq" id="WP_194947213.1">
    <property type="nucleotide sequence ID" value="NZ_JACBGI020000001.1"/>
</dbReference>
<proteinExistence type="predicted"/>
<gene>
    <name evidence="1" type="ORF">H8792_000680</name>
</gene>
<dbReference type="Proteomes" id="UP001193680">
    <property type="component" value="Unassembled WGS sequence"/>
</dbReference>